<organism evidence="10">
    <name type="scientific">candidate division WOR-3 bacterium</name>
    <dbReference type="NCBI Taxonomy" id="2052148"/>
    <lineage>
        <taxon>Bacteria</taxon>
        <taxon>Bacteria division WOR-3</taxon>
    </lineage>
</organism>
<dbReference type="GO" id="GO:0015648">
    <property type="term" value="F:lipid-linked peptidoglycan transporter activity"/>
    <property type="evidence" value="ECO:0007669"/>
    <property type="project" value="UniProtKB-UniRule"/>
</dbReference>
<feature type="transmembrane region" description="Helical" evidence="8">
    <location>
        <begin position="411"/>
        <end position="433"/>
    </location>
</feature>
<feature type="transmembrane region" description="Helical" evidence="8">
    <location>
        <begin position="271"/>
        <end position="296"/>
    </location>
</feature>
<dbReference type="HAMAP" id="MF_02078">
    <property type="entry name" value="MurJ_MviN"/>
    <property type="match status" value="1"/>
</dbReference>
<keyword evidence="2 8" id="KW-1003">Cell membrane</keyword>
<dbReference type="PIRSF" id="PIRSF002869">
    <property type="entry name" value="MviN"/>
    <property type="match status" value="1"/>
</dbReference>
<comment type="subcellular location">
    <subcellularLocation>
        <location evidence="1 8">Cell membrane</location>
        <topology evidence="1 8">Multi-pass membrane protein</topology>
    </subcellularLocation>
</comment>
<dbReference type="UniPathway" id="UPA00219"/>
<dbReference type="InterPro" id="IPR051050">
    <property type="entry name" value="Lipid_II_flippase_MurJ/MviN"/>
</dbReference>
<evidence type="ECO:0000256" key="5">
    <source>
        <dbReference type="ARBA" id="ARBA00022984"/>
    </source>
</evidence>
<dbReference type="EMBL" id="DTHJ01000114">
    <property type="protein sequence ID" value="HHS63039.1"/>
    <property type="molecule type" value="Genomic_DNA"/>
</dbReference>
<dbReference type="PRINTS" id="PR01806">
    <property type="entry name" value="VIRFACTRMVIN"/>
</dbReference>
<feature type="transmembrane region" description="Helical" evidence="8">
    <location>
        <begin position="189"/>
        <end position="213"/>
    </location>
</feature>
<comment type="pathway">
    <text evidence="8">Cell wall biogenesis; peptidoglycan biosynthesis.</text>
</comment>
<evidence type="ECO:0000256" key="1">
    <source>
        <dbReference type="ARBA" id="ARBA00004651"/>
    </source>
</evidence>
<reference evidence="10" key="1">
    <citation type="journal article" date="2020" name="mSystems">
        <title>Genome- and Community-Level Interaction Insights into Carbon Utilization and Element Cycling Functions of Hydrothermarchaeota in Hydrothermal Sediment.</title>
        <authorList>
            <person name="Zhou Z."/>
            <person name="Liu Y."/>
            <person name="Xu W."/>
            <person name="Pan J."/>
            <person name="Luo Z.H."/>
            <person name="Li M."/>
        </authorList>
    </citation>
    <scope>NUCLEOTIDE SEQUENCE [LARGE SCALE GENOMIC DNA]</scope>
    <source>
        <strain evidence="10">SpSt-783</strain>
    </source>
</reference>
<evidence type="ECO:0000313" key="10">
    <source>
        <dbReference type="EMBL" id="HHS63039.1"/>
    </source>
</evidence>
<dbReference type="GO" id="GO:0008360">
    <property type="term" value="P:regulation of cell shape"/>
    <property type="evidence" value="ECO:0007669"/>
    <property type="project" value="UniProtKB-UniRule"/>
</dbReference>
<protein>
    <recommendedName>
        <fullName evidence="8">Probable lipid II flippase MurJ</fullName>
    </recommendedName>
</protein>
<dbReference type="PANTHER" id="PTHR47019:SF1">
    <property type="entry name" value="LIPID II FLIPPASE MURJ"/>
    <property type="match status" value="1"/>
</dbReference>
<keyword evidence="8 9" id="KW-0813">Transport</keyword>
<dbReference type="GO" id="GO:0071555">
    <property type="term" value="P:cell wall organization"/>
    <property type="evidence" value="ECO:0007669"/>
    <property type="project" value="UniProtKB-UniRule"/>
</dbReference>
<feature type="transmembrane region" description="Helical" evidence="8">
    <location>
        <begin position="130"/>
        <end position="151"/>
    </location>
</feature>
<dbReference type="AlphaFoldDB" id="A0A7C6AGH2"/>
<dbReference type="PANTHER" id="PTHR47019">
    <property type="entry name" value="LIPID II FLIPPASE MURJ"/>
    <property type="match status" value="1"/>
</dbReference>
<feature type="transmembrane region" description="Helical" evidence="8">
    <location>
        <begin position="387"/>
        <end position="405"/>
    </location>
</feature>
<feature type="transmembrane region" description="Helical" evidence="8">
    <location>
        <begin position="87"/>
        <end position="110"/>
    </location>
</feature>
<evidence type="ECO:0000256" key="8">
    <source>
        <dbReference type="HAMAP-Rule" id="MF_02078"/>
    </source>
</evidence>
<comment type="caution">
    <text evidence="10">The sequence shown here is derived from an EMBL/GenBank/DDBJ whole genome shotgun (WGS) entry which is preliminary data.</text>
</comment>
<proteinExistence type="inferred from homology"/>
<dbReference type="Pfam" id="PF03023">
    <property type="entry name" value="MurJ"/>
    <property type="match status" value="1"/>
</dbReference>
<feature type="transmembrane region" description="Helical" evidence="8">
    <location>
        <begin position="479"/>
        <end position="500"/>
    </location>
</feature>
<dbReference type="CDD" id="cd13123">
    <property type="entry name" value="MATE_MurJ_like"/>
    <property type="match status" value="1"/>
</dbReference>
<evidence type="ECO:0000256" key="2">
    <source>
        <dbReference type="ARBA" id="ARBA00022475"/>
    </source>
</evidence>
<keyword evidence="8 9" id="KW-0961">Cell wall biogenesis/degradation</keyword>
<feature type="transmembrane region" description="Helical" evidence="8">
    <location>
        <begin position="445"/>
        <end position="467"/>
    </location>
</feature>
<keyword evidence="7 8" id="KW-0472">Membrane</keyword>
<dbReference type="GO" id="GO:0009252">
    <property type="term" value="P:peptidoglycan biosynthetic process"/>
    <property type="evidence" value="ECO:0007669"/>
    <property type="project" value="UniProtKB-UniRule"/>
</dbReference>
<name>A0A7C6AGH2_UNCW3</name>
<comment type="function">
    <text evidence="8 9">Involved in peptidoglycan biosynthesis. Transports lipid-linked peptidoglycan precursors from the inner to the outer leaflet of the cytoplasmic membrane.</text>
</comment>
<feature type="transmembrane region" description="Helical" evidence="8">
    <location>
        <begin position="233"/>
        <end position="251"/>
    </location>
</feature>
<dbReference type="GO" id="GO:0005886">
    <property type="term" value="C:plasma membrane"/>
    <property type="evidence" value="ECO:0007669"/>
    <property type="project" value="UniProtKB-SubCell"/>
</dbReference>
<feature type="transmembrane region" description="Helical" evidence="8">
    <location>
        <begin position="163"/>
        <end position="183"/>
    </location>
</feature>
<keyword evidence="3 8" id="KW-0812">Transmembrane</keyword>
<sequence>MADITRGVRSFTLGTAISRVTGLIREMVFAYLYGANTSTDAFQASFRLLDLLRDLFAETTLSSAMIPILTEEKTRGRKNQNLLASNIFNLLFIVTGIITILCIIFAPYLVRVIAFGFASVPGKFDLTARLAQIVLPFLLFVAFAAWAMSYLNTENKFFIPSMAPAWFNIFSILVPIILYRYLISKGIDPIFGMAYGVLVGGLMQFGSQVPALVKNGFRYYFYLNLKEPALKKVIFLFIPVALGLASSRINVMVDTIMVSFLEERSMTWLHYAFRIMHLPLGLFGIAVGAVALPSLSKLVVETKFEELRKTLIDSLKLVFLLTIFSSVFIIFFSYTITRIIYERGKFSSFDTSATASALIFYIIGVPFASGLRNVASAFYALRDSKTPMYVSLGMVGVNVCLNYILMRLMSFRGIALATSISAFFNFFILYSILPKKVGNLETKGLIKYVLLITIGSIITSFIGIIIFNYLIKTFHPNLMIQAIALVIMCFFVLFIFYLFCKISNTKDAIRILKQLFKR</sequence>
<gene>
    <name evidence="8 10" type="primary">murJ</name>
    <name evidence="10" type="ORF">ENV70_05445</name>
</gene>
<accession>A0A7C6AGH2</accession>
<dbReference type="NCBIfam" id="TIGR01695">
    <property type="entry name" value="murJ_mviN"/>
    <property type="match status" value="1"/>
</dbReference>
<feature type="transmembrane region" description="Helical" evidence="8">
    <location>
        <begin position="317"/>
        <end position="341"/>
    </location>
</feature>
<keyword evidence="4 8" id="KW-0133">Cell shape</keyword>
<evidence type="ECO:0000256" key="4">
    <source>
        <dbReference type="ARBA" id="ARBA00022960"/>
    </source>
</evidence>
<evidence type="ECO:0000256" key="3">
    <source>
        <dbReference type="ARBA" id="ARBA00022692"/>
    </source>
</evidence>
<dbReference type="InterPro" id="IPR004268">
    <property type="entry name" value="MurJ"/>
</dbReference>
<keyword evidence="5 8" id="KW-0573">Peptidoglycan synthesis</keyword>
<feature type="transmembrane region" description="Helical" evidence="8">
    <location>
        <begin position="353"/>
        <end position="375"/>
    </location>
</feature>
<keyword evidence="6 8" id="KW-1133">Transmembrane helix</keyword>
<evidence type="ECO:0000256" key="7">
    <source>
        <dbReference type="ARBA" id="ARBA00023136"/>
    </source>
</evidence>
<evidence type="ECO:0000256" key="6">
    <source>
        <dbReference type="ARBA" id="ARBA00022989"/>
    </source>
</evidence>
<comment type="similarity">
    <text evidence="8 9">Belongs to the MurJ/MviN family.</text>
</comment>
<evidence type="ECO:0000256" key="9">
    <source>
        <dbReference type="PIRNR" id="PIRNR002869"/>
    </source>
</evidence>
<dbReference type="GO" id="GO:0034204">
    <property type="term" value="P:lipid translocation"/>
    <property type="evidence" value="ECO:0007669"/>
    <property type="project" value="TreeGrafter"/>
</dbReference>